<dbReference type="STRING" id="1297569.MESS2_1480026"/>
<organism evidence="1 2">
    <name type="scientific">Mesorhizobium metallidurans STM 2683</name>
    <dbReference type="NCBI Taxonomy" id="1297569"/>
    <lineage>
        <taxon>Bacteria</taxon>
        <taxon>Pseudomonadati</taxon>
        <taxon>Pseudomonadota</taxon>
        <taxon>Alphaproteobacteria</taxon>
        <taxon>Hyphomicrobiales</taxon>
        <taxon>Phyllobacteriaceae</taxon>
        <taxon>Mesorhizobium</taxon>
    </lineage>
</organism>
<protein>
    <submittedName>
        <fullName evidence="1">Uncharacterized protein</fullName>
    </submittedName>
</protein>
<sequence>MLNSLRLLGFKRLMHVKVPKSAQGL</sequence>
<dbReference type="EMBL" id="CAUM01000055">
    <property type="protein sequence ID" value="CCV04980.1"/>
    <property type="molecule type" value="Genomic_DNA"/>
</dbReference>
<name>M5ELD9_9HYPH</name>
<comment type="caution">
    <text evidence="1">The sequence shown here is derived from an EMBL/GenBank/DDBJ whole genome shotgun (WGS) entry which is preliminary data.</text>
</comment>
<evidence type="ECO:0000313" key="2">
    <source>
        <dbReference type="Proteomes" id="UP000012062"/>
    </source>
</evidence>
<proteinExistence type="predicted"/>
<dbReference type="AlphaFoldDB" id="M5ELD9"/>
<reference evidence="1 2" key="1">
    <citation type="submission" date="2013-02" db="EMBL/GenBank/DDBJ databases">
        <authorList>
            <person name="Genoscope - CEA"/>
        </authorList>
    </citation>
    <scope>NUCLEOTIDE SEQUENCE [LARGE SCALE GENOMIC DNA]</scope>
    <source>
        <strain evidence="1 2">STM 2683</strain>
    </source>
</reference>
<gene>
    <name evidence="1" type="ORF">MESS2_1480026</name>
</gene>
<accession>M5ELD9</accession>
<dbReference type="Proteomes" id="UP000012062">
    <property type="component" value="Unassembled WGS sequence"/>
</dbReference>
<evidence type="ECO:0000313" key="1">
    <source>
        <dbReference type="EMBL" id="CCV04980.1"/>
    </source>
</evidence>
<keyword evidence="2" id="KW-1185">Reference proteome</keyword>